<comment type="function">
    <text evidence="5">Modulates RecA activity.</text>
</comment>
<accession>A0A653L9D5</accession>
<feature type="domain" description="RecX third three-helical" evidence="7">
    <location>
        <begin position="117"/>
        <end position="162"/>
    </location>
</feature>
<evidence type="ECO:0000256" key="3">
    <source>
        <dbReference type="ARBA" id="ARBA00018111"/>
    </source>
</evidence>
<dbReference type="GO" id="GO:0006282">
    <property type="term" value="P:regulation of DNA repair"/>
    <property type="evidence" value="ECO:0007669"/>
    <property type="project" value="UniProtKB-UniRule"/>
</dbReference>
<evidence type="ECO:0000256" key="2">
    <source>
        <dbReference type="ARBA" id="ARBA00009695"/>
    </source>
</evidence>
<evidence type="ECO:0000259" key="8">
    <source>
        <dbReference type="Pfam" id="PF21982"/>
    </source>
</evidence>
<dbReference type="InterPro" id="IPR053924">
    <property type="entry name" value="RecX_HTH_2nd"/>
</dbReference>
<gene>
    <name evidence="5 9" type="primary">recX</name>
    <name evidence="9" type="ORF">AERO8C_50328</name>
</gene>
<feature type="domain" description="RecX first three-helical" evidence="8">
    <location>
        <begin position="25"/>
        <end position="64"/>
    </location>
</feature>
<evidence type="ECO:0000256" key="1">
    <source>
        <dbReference type="ARBA" id="ARBA00004496"/>
    </source>
</evidence>
<evidence type="ECO:0000256" key="4">
    <source>
        <dbReference type="ARBA" id="ARBA00022490"/>
    </source>
</evidence>
<keyword evidence="4 5" id="KW-0963">Cytoplasm</keyword>
<comment type="similarity">
    <text evidence="2 5">Belongs to the RecX family.</text>
</comment>
<dbReference type="Proteomes" id="UP000439123">
    <property type="component" value="Unassembled WGS sequence"/>
</dbReference>
<dbReference type="AlphaFoldDB" id="A0A653L9D5"/>
<dbReference type="HAMAP" id="MF_01114">
    <property type="entry name" value="RecX"/>
    <property type="match status" value="1"/>
</dbReference>
<dbReference type="PANTHER" id="PTHR33602:SF1">
    <property type="entry name" value="REGULATORY PROTEIN RECX FAMILY PROTEIN"/>
    <property type="match status" value="1"/>
</dbReference>
<evidence type="ECO:0000256" key="5">
    <source>
        <dbReference type="HAMAP-Rule" id="MF_01114"/>
    </source>
</evidence>
<dbReference type="InterPro" id="IPR053926">
    <property type="entry name" value="RecX_HTH_1st"/>
</dbReference>
<name>A0A653L9D5_AERVE</name>
<dbReference type="InterPro" id="IPR036388">
    <property type="entry name" value="WH-like_DNA-bd_sf"/>
</dbReference>
<reference evidence="9 10" key="1">
    <citation type="submission" date="2019-10" db="EMBL/GenBank/DDBJ databases">
        <authorList>
            <person name="Karimi E."/>
        </authorList>
    </citation>
    <scope>NUCLEOTIDE SEQUENCE [LARGE SCALE GENOMIC DNA]</scope>
    <source>
        <strain evidence="9">Aeromonas sp. 8C</strain>
    </source>
</reference>
<dbReference type="Gene3D" id="1.10.10.10">
    <property type="entry name" value="Winged helix-like DNA-binding domain superfamily/Winged helix DNA-binding domain"/>
    <property type="match status" value="3"/>
</dbReference>
<sequence>MMVDESVTEPVEPAEPTFAEQLAAARAYAMRSLARRESAESELANRLRQQGFNEEVIEAVVDYCRGYNWVNDERYGGMAVRAGAAKGHGPIKIRFDLRRKGLDDMQIDAAFEQPELDWFELAFALLERRARVADLADFKLRMKWLKYLLGRGFTQGQARYAISALQEREE</sequence>
<comment type="subcellular location">
    <subcellularLocation>
        <location evidence="1 5">Cytoplasm</location>
    </subcellularLocation>
</comment>
<dbReference type="PANTHER" id="PTHR33602">
    <property type="entry name" value="REGULATORY PROTEIN RECX FAMILY PROTEIN"/>
    <property type="match status" value="1"/>
</dbReference>
<dbReference type="Pfam" id="PF21981">
    <property type="entry name" value="RecX_HTH3"/>
    <property type="match status" value="1"/>
</dbReference>
<feature type="domain" description="RecX second three-helical" evidence="6">
    <location>
        <begin position="71"/>
        <end position="110"/>
    </location>
</feature>
<proteinExistence type="inferred from homology"/>
<organism evidence="9 10">
    <name type="scientific">Aeromonas veronii</name>
    <dbReference type="NCBI Taxonomy" id="654"/>
    <lineage>
        <taxon>Bacteria</taxon>
        <taxon>Pseudomonadati</taxon>
        <taxon>Pseudomonadota</taxon>
        <taxon>Gammaproteobacteria</taxon>
        <taxon>Aeromonadales</taxon>
        <taxon>Aeromonadaceae</taxon>
        <taxon>Aeromonas</taxon>
    </lineage>
</organism>
<evidence type="ECO:0000313" key="9">
    <source>
        <dbReference type="EMBL" id="VXA87711.1"/>
    </source>
</evidence>
<dbReference type="InterPro" id="IPR053925">
    <property type="entry name" value="RecX_HTH_3rd"/>
</dbReference>
<evidence type="ECO:0000259" key="7">
    <source>
        <dbReference type="Pfam" id="PF21981"/>
    </source>
</evidence>
<evidence type="ECO:0000313" key="10">
    <source>
        <dbReference type="Proteomes" id="UP000439123"/>
    </source>
</evidence>
<dbReference type="Pfam" id="PF02631">
    <property type="entry name" value="RecX_HTH2"/>
    <property type="match status" value="1"/>
</dbReference>
<dbReference type="GO" id="GO:0005737">
    <property type="term" value="C:cytoplasm"/>
    <property type="evidence" value="ECO:0007669"/>
    <property type="project" value="UniProtKB-SubCell"/>
</dbReference>
<dbReference type="Pfam" id="PF21982">
    <property type="entry name" value="RecX_HTH1"/>
    <property type="match status" value="1"/>
</dbReference>
<evidence type="ECO:0000259" key="6">
    <source>
        <dbReference type="Pfam" id="PF02631"/>
    </source>
</evidence>
<dbReference type="EMBL" id="CABWLC010000018">
    <property type="protein sequence ID" value="VXA87711.1"/>
    <property type="molecule type" value="Genomic_DNA"/>
</dbReference>
<dbReference type="InterPro" id="IPR003783">
    <property type="entry name" value="Regulatory_RecX"/>
</dbReference>
<protein>
    <recommendedName>
        <fullName evidence="3 5">Regulatory protein RecX</fullName>
    </recommendedName>
</protein>